<feature type="compositionally biased region" description="Low complexity" evidence="1">
    <location>
        <begin position="201"/>
        <end position="220"/>
    </location>
</feature>
<keyword evidence="3" id="KW-0969">Cilium</keyword>
<feature type="compositionally biased region" description="Low complexity" evidence="1">
    <location>
        <begin position="76"/>
        <end position="96"/>
    </location>
</feature>
<dbReference type="RefSeq" id="WP_347611885.1">
    <property type="nucleotide sequence ID" value="NZ_JBDPZC010000009.1"/>
</dbReference>
<evidence type="ECO:0000259" key="2">
    <source>
        <dbReference type="Pfam" id="PF02120"/>
    </source>
</evidence>
<feature type="compositionally biased region" description="Low complexity" evidence="1">
    <location>
        <begin position="434"/>
        <end position="447"/>
    </location>
</feature>
<dbReference type="PANTHER" id="PTHR37533:SF2">
    <property type="entry name" value="FLAGELLAR HOOK-LENGTH CONTROL PROTEIN"/>
    <property type="match status" value="1"/>
</dbReference>
<proteinExistence type="predicted"/>
<feature type="compositionally biased region" description="Acidic residues" evidence="1">
    <location>
        <begin position="163"/>
        <end position="184"/>
    </location>
</feature>
<name>A0ABV0GIM2_9BURK</name>
<keyword evidence="3" id="KW-0282">Flagellum</keyword>
<protein>
    <submittedName>
        <fullName evidence="3">Flagellar hook-length control protein FliK</fullName>
    </submittedName>
</protein>
<dbReference type="InterPro" id="IPR038610">
    <property type="entry name" value="FliK-like_C_sf"/>
</dbReference>
<evidence type="ECO:0000256" key="1">
    <source>
        <dbReference type="SAM" id="MobiDB-lite"/>
    </source>
</evidence>
<keyword evidence="4" id="KW-1185">Reference proteome</keyword>
<evidence type="ECO:0000313" key="4">
    <source>
        <dbReference type="Proteomes" id="UP001462640"/>
    </source>
</evidence>
<feature type="compositionally biased region" description="Basic and acidic residues" evidence="1">
    <location>
        <begin position="112"/>
        <end position="133"/>
    </location>
</feature>
<feature type="compositionally biased region" description="Low complexity" evidence="1">
    <location>
        <begin position="256"/>
        <end position="286"/>
    </location>
</feature>
<keyword evidence="3" id="KW-0966">Cell projection</keyword>
<dbReference type="EMBL" id="JBDPZC010000009">
    <property type="protein sequence ID" value="MEO3714807.1"/>
    <property type="molecule type" value="Genomic_DNA"/>
</dbReference>
<gene>
    <name evidence="3" type="ORF">ABDJ40_18720</name>
</gene>
<dbReference type="CDD" id="cd17470">
    <property type="entry name" value="T3SS_Flik_C"/>
    <property type="match status" value="1"/>
</dbReference>
<dbReference type="Gene3D" id="3.30.750.140">
    <property type="match status" value="1"/>
</dbReference>
<feature type="region of interest" description="Disordered" evidence="1">
    <location>
        <begin position="50"/>
        <end position="286"/>
    </location>
</feature>
<comment type="caution">
    <text evidence="3">The sequence shown here is derived from an EMBL/GenBank/DDBJ whole genome shotgun (WGS) entry which is preliminary data.</text>
</comment>
<accession>A0ABV0GIM2</accession>
<feature type="compositionally biased region" description="Low complexity" evidence="1">
    <location>
        <begin position="134"/>
        <end position="147"/>
    </location>
</feature>
<evidence type="ECO:0000313" key="3">
    <source>
        <dbReference type="EMBL" id="MEO3714807.1"/>
    </source>
</evidence>
<dbReference type="Proteomes" id="UP001462640">
    <property type="component" value="Unassembled WGS sequence"/>
</dbReference>
<dbReference type="InterPro" id="IPR021136">
    <property type="entry name" value="Flagellar_hook_control-like_C"/>
</dbReference>
<feature type="domain" description="Flagellar hook-length control protein-like C-terminal" evidence="2">
    <location>
        <begin position="362"/>
        <end position="441"/>
    </location>
</feature>
<reference evidence="3 4" key="1">
    <citation type="submission" date="2024-05" db="EMBL/GenBank/DDBJ databases">
        <title>Roseateles sp. 2.12 16S ribosomal RNA gene Genome sequencing and assembly.</title>
        <authorList>
            <person name="Woo H."/>
        </authorList>
    </citation>
    <scope>NUCLEOTIDE SEQUENCE [LARGE SCALE GENOMIC DNA]</scope>
    <source>
        <strain evidence="3 4">2.12</strain>
    </source>
</reference>
<dbReference type="Pfam" id="PF02120">
    <property type="entry name" value="Flg_hook"/>
    <property type="match status" value="1"/>
</dbReference>
<dbReference type="PANTHER" id="PTHR37533">
    <property type="entry name" value="FLAGELLAR HOOK-LENGTH CONTROL PROTEIN"/>
    <property type="match status" value="1"/>
</dbReference>
<feature type="region of interest" description="Disordered" evidence="1">
    <location>
        <begin position="433"/>
        <end position="494"/>
    </location>
</feature>
<dbReference type="InterPro" id="IPR052563">
    <property type="entry name" value="FliK"/>
</dbReference>
<sequence>MNKMMLTPTAGTSRSAAADLLSQLGSARGGQDGEASAAFAQLLQAKGGVLSAAPVASSPRQPASAGKAPAAPLSGSEPVAAPSPRASAPAPSHAPASPRPEAESSRNTAADLARRQDAARADSRRMAQGKDRQGQAAQAAAEADAQDPVLAQVLRHLRKDDGPSDAEVDATAEDATTETQDAAEDGSLTAAVPQAQLPGQDAQKALPAAGDAALASTDALGRQARSRPEGLGDAGPEGLADGTRGTTTRDARNIELPAGLPGAAAQAQAQALAGAGSPPAQAAGADEAALALEATAQGGKAGAGPAHEPAALPAGFAGLLQQAQAGGVHERGTGAVPAGARYELQSPLHAPGFAPEMAARLSLAATEGVQQAQLHLNPSEMGPVQVQIVLDGQQAQISFVAEQADTRAVLEKSLPELAGALREQGLTLSGGGVFSQQQQAQSGQSGQADRDGGAAAGRWAASSLDSTAGDDMSSAQQRSATAPRRSRGVLDLFA</sequence>
<organism evidence="3 4">
    <name type="scientific">Roseateles flavus</name>
    <dbReference type="NCBI Taxonomy" id="3149041"/>
    <lineage>
        <taxon>Bacteria</taxon>
        <taxon>Pseudomonadati</taxon>
        <taxon>Pseudomonadota</taxon>
        <taxon>Betaproteobacteria</taxon>
        <taxon>Burkholderiales</taxon>
        <taxon>Sphaerotilaceae</taxon>
        <taxon>Roseateles</taxon>
    </lineage>
</organism>